<feature type="non-terminal residue" evidence="1">
    <location>
        <position position="1"/>
    </location>
</feature>
<evidence type="ECO:0000313" key="4">
    <source>
        <dbReference type="Proteomes" id="UP000243255"/>
    </source>
</evidence>
<evidence type="ECO:0000313" key="3">
    <source>
        <dbReference type="EMBL" id="SHH19913.1"/>
    </source>
</evidence>
<organism evidence="1 4">
    <name type="scientific">Asaccharospora irregularis DSM 2635</name>
    <dbReference type="NCBI Taxonomy" id="1121321"/>
    <lineage>
        <taxon>Bacteria</taxon>
        <taxon>Bacillati</taxon>
        <taxon>Bacillota</taxon>
        <taxon>Clostridia</taxon>
        <taxon>Peptostreptococcales</taxon>
        <taxon>Peptostreptococcaceae</taxon>
        <taxon>Asaccharospora</taxon>
    </lineage>
</organism>
<accession>A0A1M5LL73</accession>
<reference evidence="4" key="1">
    <citation type="submission" date="2016-11" db="EMBL/GenBank/DDBJ databases">
        <authorList>
            <person name="Varghese N."/>
            <person name="Submissions S."/>
        </authorList>
    </citation>
    <scope>NUCLEOTIDE SEQUENCE [LARGE SCALE GENOMIC DNA]</scope>
    <source>
        <strain evidence="4">DSM 2635</strain>
    </source>
</reference>
<gene>
    <name evidence="1" type="ORF">SAMN04488530_1051</name>
    <name evidence="2" type="ORF">SAMN04488530_11071</name>
    <name evidence="3" type="ORF">SAMN04488530_1261</name>
</gene>
<name>A0A1M5LL73_9FIRM</name>
<sequence length="75" mass="8779">SIRTKRNSEAINPVLLNYYKNNMNGKSKKVGLVAIMHKLMNYIFSVLRNQKPYEVRNPKLHCKMYLENKSLPNIA</sequence>
<evidence type="ECO:0008006" key="5">
    <source>
        <dbReference type="Google" id="ProtNLM"/>
    </source>
</evidence>
<dbReference type="EMBL" id="FQWX01000026">
    <property type="protein sequence ID" value="SHH19913.1"/>
    <property type="molecule type" value="Genomic_DNA"/>
</dbReference>
<dbReference type="EMBL" id="FQWX01000010">
    <property type="protein sequence ID" value="SHG89198.1"/>
    <property type="molecule type" value="Genomic_DNA"/>
</dbReference>
<dbReference type="AlphaFoldDB" id="A0A1M5LL73"/>
<dbReference type="Proteomes" id="UP000243255">
    <property type="component" value="Unassembled WGS sequence"/>
</dbReference>
<protein>
    <recommendedName>
        <fullName evidence="5">Transposase IS116/IS110/IS902 family protein</fullName>
    </recommendedName>
</protein>
<dbReference type="EMBL" id="FQWX01000005">
    <property type="protein sequence ID" value="SHG65706.1"/>
    <property type="molecule type" value="Genomic_DNA"/>
</dbReference>
<evidence type="ECO:0000313" key="2">
    <source>
        <dbReference type="EMBL" id="SHG89198.1"/>
    </source>
</evidence>
<evidence type="ECO:0000313" key="1">
    <source>
        <dbReference type="EMBL" id="SHG65706.1"/>
    </source>
</evidence>
<proteinExistence type="predicted"/>
<keyword evidence="4" id="KW-1185">Reference proteome</keyword>
<reference evidence="1" key="2">
    <citation type="submission" date="2016-11" db="EMBL/GenBank/DDBJ databases">
        <authorList>
            <person name="Jaros S."/>
            <person name="Januszkiewicz K."/>
            <person name="Wedrychowicz H."/>
        </authorList>
    </citation>
    <scope>NUCLEOTIDE SEQUENCE [LARGE SCALE GENOMIC DNA]</scope>
    <source>
        <strain evidence="1">DSM 2635</strain>
    </source>
</reference>